<sequence>MKHLFKTRLGRLRLLGYLEGISLLILIFVAVPIKYLAHDPSVVKTLGPLHGALFLWFIFETTSVGIEEKWEFRQTTWKVLLACIIPFGTFYVDRTILKPADER</sequence>
<comment type="subcellular location">
    <subcellularLocation>
        <location evidence="1">Cell membrane</location>
        <topology evidence="1">Multi-pass membrane protein</topology>
    </subcellularLocation>
</comment>
<feature type="domain" description="DUF3817" evidence="7">
    <location>
        <begin position="10"/>
        <end position="96"/>
    </location>
</feature>
<dbReference type="PANTHER" id="PTHR40077:SF1">
    <property type="entry name" value="MEMBRANE PROTEIN"/>
    <property type="match status" value="1"/>
</dbReference>
<gene>
    <name evidence="8" type="ORF">F1649_06990</name>
</gene>
<evidence type="ECO:0000259" key="7">
    <source>
        <dbReference type="Pfam" id="PF12823"/>
    </source>
</evidence>
<evidence type="ECO:0000256" key="3">
    <source>
        <dbReference type="ARBA" id="ARBA00022692"/>
    </source>
</evidence>
<organism evidence="8 9">
    <name type="scientific">Arcticibacter tournemirensis</name>
    <dbReference type="NCBI Taxonomy" id="699437"/>
    <lineage>
        <taxon>Bacteria</taxon>
        <taxon>Pseudomonadati</taxon>
        <taxon>Bacteroidota</taxon>
        <taxon>Sphingobacteriia</taxon>
        <taxon>Sphingobacteriales</taxon>
        <taxon>Sphingobacteriaceae</taxon>
        <taxon>Arcticibacter</taxon>
    </lineage>
</organism>
<evidence type="ECO:0000313" key="8">
    <source>
        <dbReference type="EMBL" id="KAA8484084.1"/>
    </source>
</evidence>
<dbReference type="Proteomes" id="UP000322918">
    <property type="component" value="Unassembled WGS sequence"/>
</dbReference>
<evidence type="ECO:0000256" key="4">
    <source>
        <dbReference type="ARBA" id="ARBA00022989"/>
    </source>
</evidence>
<dbReference type="EMBL" id="VWNE01000009">
    <property type="protein sequence ID" value="KAA8484084.1"/>
    <property type="molecule type" value="Genomic_DNA"/>
</dbReference>
<accession>A0A5M9HFC0</accession>
<evidence type="ECO:0000256" key="6">
    <source>
        <dbReference type="SAM" id="Phobius"/>
    </source>
</evidence>
<dbReference type="OrthoDB" id="1121311at2"/>
<evidence type="ECO:0000313" key="9">
    <source>
        <dbReference type="Proteomes" id="UP000322918"/>
    </source>
</evidence>
<evidence type="ECO:0000256" key="5">
    <source>
        <dbReference type="ARBA" id="ARBA00023136"/>
    </source>
</evidence>
<dbReference type="InterPro" id="IPR023845">
    <property type="entry name" value="DUF3817_TM"/>
</dbReference>
<keyword evidence="4 6" id="KW-1133">Transmembrane helix</keyword>
<name>A0A5M9HFC0_9SPHI</name>
<feature type="transmembrane region" description="Helical" evidence="6">
    <location>
        <begin position="49"/>
        <end position="67"/>
    </location>
</feature>
<keyword evidence="9" id="KW-1185">Reference proteome</keyword>
<feature type="transmembrane region" description="Helical" evidence="6">
    <location>
        <begin position="79"/>
        <end position="97"/>
    </location>
</feature>
<feature type="transmembrane region" description="Helical" evidence="6">
    <location>
        <begin position="12"/>
        <end position="37"/>
    </location>
</feature>
<keyword evidence="5 6" id="KW-0472">Membrane</keyword>
<evidence type="ECO:0000256" key="2">
    <source>
        <dbReference type="ARBA" id="ARBA00022475"/>
    </source>
</evidence>
<dbReference type="NCBIfam" id="TIGR03954">
    <property type="entry name" value="integ_memb_HG"/>
    <property type="match status" value="1"/>
</dbReference>
<dbReference type="GO" id="GO:0005886">
    <property type="term" value="C:plasma membrane"/>
    <property type="evidence" value="ECO:0007669"/>
    <property type="project" value="UniProtKB-SubCell"/>
</dbReference>
<evidence type="ECO:0000256" key="1">
    <source>
        <dbReference type="ARBA" id="ARBA00004651"/>
    </source>
</evidence>
<dbReference type="RefSeq" id="WP_141815871.1">
    <property type="nucleotide sequence ID" value="NZ_VFPL01000001.1"/>
</dbReference>
<dbReference type="PANTHER" id="PTHR40077">
    <property type="entry name" value="MEMBRANE PROTEIN-RELATED"/>
    <property type="match status" value="1"/>
</dbReference>
<dbReference type="Pfam" id="PF12823">
    <property type="entry name" value="DUF3817"/>
    <property type="match status" value="1"/>
</dbReference>
<comment type="caution">
    <text evidence="8">The sequence shown here is derived from an EMBL/GenBank/DDBJ whole genome shotgun (WGS) entry which is preliminary data.</text>
</comment>
<reference evidence="8 9" key="1">
    <citation type="submission" date="2019-09" db="EMBL/GenBank/DDBJ databases">
        <title>Pararcticibacter amylolyticus gen. nov., sp. nov., isolated from a rottenly hemp rope, and reclassification of Pedobacter tournemirensis as Pararcticibacter tournemirensis comb. nov.</title>
        <authorList>
            <person name="Cai Y."/>
        </authorList>
    </citation>
    <scope>NUCLEOTIDE SEQUENCE [LARGE SCALE GENOMIC DNA]</scope>
    <source>
        <strain evidence="8 9">TF5-37.2-LB10</strain>
    </source>
</reference>
<keyword evidence="2" id="KW-1003">Cell membrane</keyword>
<dbReference type="AlphaFoldDB" id="A0A5M9HFC0"/>
<proteinExistence type="predicted"/>
<keyword evidence="3 6" id="KW-0812">Transmembrane</keyword>
<protein>
    <submittedName>
        <fullName evidence="8">DUF3817 domain-containing protein</fullName>
    </submittedName>
</protein>